<dbReference type="EMBL" id="LJCO01000100">
    <property type="protein sequence ID" value="KPV39898.1"/>
    <property type="molecule type" value="Genomic_DNA"/>
</dbReference>
<dbReference type="Pfam" id="PF07883">
    <property type="entry name" value="Cupin_2"/>
    <property type="match status" value="1"/>
</dbReference>
<evidence type="ECO:0000256" key="3">
    <source>
        <dbReference type="ARBA" id="ARBA00023163"/>
    </source>
</evidence>
<dbReference type="CDD" id="cd02209">
    <property type="entry name" value="cupin_XRE_C"/>
    <property type="match status" value="1"/>
</dbReference>
<organism evidence="5 6">
    <name type="scientific">Alicyclobacillus ferrooxydans</name>
    <dbReference type="NCBI Taxonomy" id="471514"/>
    <lineage>
        <taxon>Bacteria</taxon>
        <taxon>Bacillati</taxon>
        <taxon>Bacillota</taxon>
        <taxon>Bacilli</taxon>
        <taxon>Bacillales</taxon>
        <taxon>Alicyclobacillaceae</taxon>
        <taxon>Alicyclobacillus</taxon>
    </lineage>
</organism>
<name>A0A0P9EMY1_9BACL</name>
<dbReference type="InterPro" id="IPR014710">
    <property type="entry name" value="RmlC-like_jellyroll"/>
</dbReference>
<dbReference type="PROSITE" id="PS50943">
    <property type="entry name" value="HTH_CROC1"/>
    <property type="match status" value="1"/>
</dbReference>
<dbReference type="Gene3D" id="2.60.120.10">
    <property type="entry name" value="Jelly Rolls"/>
    <property type="match status" value="1"/>
</dbReference>
<dbReference type="PATRIC" id="fig|471514.4.peg.3847"/>
<dbReference type="GO" id="GO:0005829">
    <property type="term" value="C:cytosol"/>
    <property type="evidence" value="ECO:0007669"/>
    <property type="project" value="TreeGrafter"/>
</dbReference>
<evidence type="ECO:0000313" key="5">
    <source>
        <dbReference type="EMBL" id="KPV39898.1"/>
    </source>
</evidence>
<feature type="domain" description="HTH cro/C1-type" evidence="4">
    <location>
        <begin position="14"/>
        <end position="68"/>
    </location>
</feature>
<dbReference type="PANTHER" id="PTHR46797">
    <property type="entry name" value="HTH-TYPE TRANSCRIPTIONAL REGULATOR"/>
    <property type="match status" value="1"/>
</dbReference>
<dbReference type="InterPro" id="IPR001387">
    <property type="entry name" value="Cro/C1-type_HTH"/>
</dbReference>
<dbReference type="OrthoDB" id="9781521at2"/>
<dbReference type="AlphaFoldDB" id="A0A0P9EMY1"/>
<sequence>MDKSEISALIGERLHALRRERGMSLDTMAAVTGVSKPMLGQIERGVSNPTVATLWKIASGLGVPFTAFIVEESQIKVIRAEEQAAFFDDEDRYQVYNTFTSAGGNVEVFRMRLMPGCHRSSEPHARGVVESLTVFSGTMEIFVANVVHHLSAGDTLSFPGDMVHEYRNGSHTPAEGQLVLLYT</sequence>
<protein>
    <recommendedName>
        <fullName evidence="4">HTH cro/C1-type domain-containing protein</fullName>
    </recommendedName>
</protein>
<dbReference type="Gene3D" id="1.10.260.40">
    <property type="entry name" value="lambda repressor-like DNA-binding domains"/>
    <property type="match status" value="1"/>
</dbReference>
<gene>
    <name evidence="5" type="ORF">AN477_22030</name>
</gene>
<dbReference type="InterPro" id="IPR050807">
    <property type="entry name" value="TransReg_Diox_bact_type"/>
</dbReference>
<accession>A0A0P9EMY1</accession>
<evidence type="ECO:0000313" key="6">
    <source>
        <dbReference type="Proteomes" id="UP000050482"/>
    </source>
</evidence>
<dbReference type="PANTHER" id="PTHR46797:SF23">
    <property type="entry name" value="HTH-TYPE TRANSCRIPTIONAL REGULATOR SUTR"/>
    <property type="match status" value="1"/>
</dbReference>
<dbReference type="RefSeq" id="WP_054971343.1">
    <property type="nucleotide sequence ID" value="NZ_LJCO01000100.1"/>
</dbReference>
<dbReference type="CDD" id="cd00093">
    <property type="entry name" value="HTH_XRE"/>
    <property type="match status" value="1"/>
</dbReference>
<dbReference type="InterPro" id="IPR011051">
    <property type="entry name" value="RmlC_Cupin_sf"/>
</dbReference>
<dbReference type="Proteomes" id="UP000050482">
    <property type="component" value="Unassembled WGS sequence"/>
</dbReference>
<dbReference type="GO" id="GO:0003700">
    <property type="term" value="F:DNA-binding transcription factor activity"/>
    <property type="evidence" value="ECO:0007669"/>
    <property type="project" value="TreeGrafter"/>
</dbReference>
<keyword evidence="6" id="KW-1185">Reference proteome</keyword>
<dbReference type="InterPro" id="IPR013096">
    <property type="entry name" value="Cupin_2"/>
</dbReference>
<dbReference type="GO" id="GO:0003677">
    <property type="term" value="F:DNA binding"/>
    <property type="evidence" value="ECO:0007669"/>
    <property type="project" value="UniProtKB-KW"/>
</dbReference>
<dbReference type="InterPro" id="IPR010982">
    <property type="entry name" value="Lambda_DNA-bd_dom_sf"/>
</dbReference>
<dbReference type="SUPFAM" id="SSF47413">
    <property type="entry name" value="lambda repressor-like DNA-binding domains"/>
    <property type="match status" value="1"/>
</dbReference>
<evidence type="ECO:0000259" key="4">
    <source>
        <dbReference type="PROSITE" id="PS50943"/>
    </source>
</evidence>
<keyword evidence="3" id="KW-0804">Transcription</keyword>
<dbReference type="STRING" id="471514.AN477_22030"/>
<dbReference type="Pfam" id="PF01381">
    <property type="entry name" value="HTH_3"/>
    <property type="match status" value="1"/>
</dbReference>
<reference evidence="5 6" key="1">
    <citation type="submission" date="2015-09" db="EMBL/GenBank/DDBJ databases">
        <title>Draft genome sequence of Alicyclobacillus ferrooxydans DSM 22381.</title>
        <authorList>
            <person name="Hemp J."/>
        </authorList>
    </citation>
    <scope>NUCLEOTIDE SEQUENCE [LARGE SCALE GENOMIC DNA]</scope>
    <source>
        <strain evidence="5 6">TC-34</strain>
    </source>
</reference>
<dbReference type="SUPFAM" id="SSF51182">
    <property type="entry name" value="RmlC-like cupins"/>
    <property type="match status" value="1"/>
</dbReference>
<comment type="caution">
    <text evidence="5">The sequence shown here is derived from an EMBL/GenBank/DDBJ whole genome shotgun (WGS) entry which is preliminary data.</text>
</comment>
<dbReference type="SMART" id="SM00530">
    <property type="entry name" value="HTH_XRE"/>
    <property type="match status" value="1"/>
</dbReference>
<keyword evidence="2" id="KW-0238">DNA-binding</keyword>
<keyword evidence="1" id="KW-0805">Transcription regulation</keyword>
<proteinExistence type="predicted"/>
<evidence type="ECO:0000256" key="2">
    <source>
        <dbReference type="ARBA" id="ARBA00023125"/>
    </source>
</evidence>
<evidence type="ECO:0000256" key="1">
    <source>
        <dbReference type="ARBA" id="ARBA00023015"/>
    </source>
</evidence>